<name>A0ABV3DIF3_9ACTN</name>
<dbReference type="PROSITE" id="PS51257">
    <property type="entry name" value="PROKAR_LIPOPROTEIN"/>
    <property type="match status" value="1"/>
</dbReference>
<organism evidence="2 3">
    <name type="scientific">Streptodolium elevatio</name>
    <dbReference type="NCBI Taxonomy" id="3157996"/>
    <lineage>
        <taxon>Bacteria</taxon>
        <taxon>Bacillati</taxon>
        <taxon>Actinomycetota</taxon>
        <taxon>Actinomycetes</taxon>
        <taxon>Kitasatosporales</taxon>
        <taxon>Streptomycetaceae</taxon>
        <taxon>Streptodolium</taxon>
    </lineage>
</organism>
<dbReference type="RefSeq" id="WP_358355351.1">
    <property type="nucleotide sequence ID" value="NZ_JBEZFP010000044.1"/>
</dbReference>
<dbReference type="Proteomes" id="UP001551482">
    <property type="component" value="Unassembled WGS sequence"/>
</dbReference>
<sequence>MGQRAVRATAAAVTVVTVVTALAGCGRLETRRHAFPDSLYEPTPSTGASATPSATPSAAAGTGNPPAATAPRATTPGTGTGAPGEPYADLTAAQLLQKAEEAASEVRTVRVVAAFSEDGEQSSLDLRYDLDTADVVGSIEAEGHTVEILRRGDDSWFKAEAAYWRASGAPADTARQIGGKYLHVSSDHKAFGEFEQLAGIADPGSVLEALTKPRRQAPVVAAGGTQIPVAGYTGGDPTMVYLSVELGLVPVRVVDPGSGSAVDYREIDKPVVVPTPPSSQVVDIEELSADVRLPTA</sequence>
<comment type="caution">
    <text evidence="2">The sequence shown here is derived from an EMBL/GenBank/DDBJ whole genome shotgun (WGS) entry which is preliminary data.</text>
</comment>
<proteinExistence type="predicted"/>
<evidence type="ECO:0008006" key="4">
    <source>
        <dbReference type="Google" id="ProtNLM"/>
    </source>
</evidence>
<feature type="region of interest" description="Disordered" evidence="1">
    <location>
        <begin position="37"/>
        <end position="87"/>
    </location>
</feature>
<dbReference type="EMBL" id="JBEZFP010000044">
    <property type="protein sequence ID" value="MEU8135528.1"/>
    <property type="molecule type" value="Genomic_DNA"/>
</dbReference>
<evidence type="ECO:0000256" key="1">
    <source>
        <dbReference type="SAM" id="MobiDB-lite"/>
    </source>
</evidence>
<evidence type="ECO:0000313" key="3">
    <source>
        <dbReference type="Proteomes" id="UP001551482"/>
    </source>
</evidence>
<evidence type="ECO:0000313" key="2">
    <source>
        <dbReference type="EMBL" id="MEU8135528.1"/>
    </source>
</evidence>
<keyword evidence="3" id="KW-1185">Reference proteome</keyword>
<protein>
    <recommendedName>
        <fullName evidence="4">Lipoprotein</fullName>
    </recommendedName>
</protein>
<reference evidence="2 3" key="1">
    <citation type="submission" date="2024-06" db="EMBL/GenBank/DDBJ databases">
        <title>The Natural Products Discovery Center: Release of the First 8490 Sequenced Strains for Exploring Actinobacteria Biosynthetic Diversity.</title>
        <authorList>
            <person name="Kalkreuter E."/>
            <person name="Kautsar S.A."/>
            <person name="Yang D."/>
            <person name="Bader C.D."/>
            <person name="Teijaro C.N."/>
            <person name="Fluegel L."/>
            <person name="Davis C.M."/>
            <person name="Simpson J.R."/>
            <person name="Lauterbach L."/>
            <person name="Steele A.D."/>
            <person name="Gui C."/>
            <person name="Meng S."/>
            <person name="Li G."/>
            <person name="Viehrig K."/>
            <person name="Ye F."/>
            <person name="Su P."/>
            <person name="Kiefer A.F."/>
            <person name="Nichols A."/>
            <person name="Cepeda A.J."/>
            <person name="Yan W."/>
            <person name="Fan B."/>
            <person name="Jiang Y."/>
            <person name="Adhikari A."/>
            <person name="Zheng C.-J."/>
            <person name="Schuster L."/>
            <person name="Cowan T.M."/>
            <person name="Smanski M.J."/>
            <person name="Chevrette M.G."/>
            <person name="De Carvalho L.P.S."/>
            <person name="Shen B."/>
        </authorList>
    </citation>
    <scope>NUCLEOTIDE SEQUENCE [LARGE SCALE GENOMIC DNA]</scope>
    <source>
        <strain evidence="2 3">NPDC048946</strain>
    </source>
</reference>
<feature type="compositionally biased region" description="Low complexity" evidence="1">
    <location>
        <begin position="42"/>
        <end position="77"/>
    </location>
</feature>
<gene>
    <name evidence="2" type="ORF">AB0C36_18645</name>
</gene>
<accession>A0ABV3DIF3</accession>